<keyword evidence="4 7" id="KW-1133">Transmembrane helix</keyword>
<reference evidence="10 11" key="1">
    <citation type="submission" date="2020-02" db="EMBL/GenBank/DDBJ databases">
        <authorList>
            <person name="Li X.-J."/>
            <person name="Han X.-M."/>
        </authorList>
    </citation>
    <scope>NUCLEOTIDE SEQUENCE [LARGE SCALE GENOMIC DNA]</scope>
    <source>
        <strain evidence="10 11">CCTCC AB 2017055</strain>
    </source>
</reference>
<feature type="transmembrane region" description="Helical" evidence="7">
    <location>
        <begin position="816"/>
        <end position="838"/>
    </location>
</feature>
<dbReference type="PANTHER" id="PTHR30572">
    <property type="entry name" value="MEMBRANE COMPONENT OF TRANSPORTER-RELATED"/>
    <property type="match status" value="1"/>
</dbReference>
<evidence type="ECO:0000256" key="2">
    <source>
        <dbReference type="ARBA" id="ARBA00022475"/>
    </source>
</evidence>
<dbReference type="EMBL" id="JAAGOA010000020">
    <property type="protein sequence ID" value="NEE03203.1"/>
    <property type="molecule type" value="Genomic_DNA"/>
</dbReference>
<protein>
    <submittedName>
        <fullName evidence="10">FtsX-like permease family protein</fullName>
    </submittedName>
</protein>
<dbReference type="RefSeq" id="WP_163742626.1">
    <property type="nucleotide sequence ID" value="NZ_JAAGOA010000020.1"/>
</dbReference>
<feature type="transmembrane region" description="Helical" evidence="7">
    <location>
        <begin position="373"/>
        <end position="391"/>
    </location>
</feature>
<evidence type="ECO:0000256" key="1">
    <source>
        <dbReference type="ARBA" id="ARBA00004651"/>
    </source>
</evidence>
<evidence type="ECO:0000259" key="9">
    <source>
        <dbReference type="Pfam" id="PF12704"/>
    </source>
</evidence>
<evidence type="ECO:0000256" key="6">
    <source>
        <dbReference type="ARBA" id="ARBA00038076"/>
    </source>
</evidence>
<evidence type="ECO:0000259" key="8">
    <source>
        <dbReference type="Pfam" id="PF02687"/>
    </source>
</evidence>
<feature type="domain" description="ABC3 transporter permease C-terminal" evidence="8">
    <location>
        <begin position="730"/>
        <end position="845"/>
    </location>
</feature>
<dbReference type="InterPro" id="IPR025857">
    <property type="entry name" value="MacB_PCD"/>
</dbReference>
<dbReference type="AlphaFoldDB" id="A0A6L9SDI9"/>
<dbReference type="PANTHER" id="PTHR30572:SF4">
    <property type="entry name" value="ABC TRANSPORTER PERMEASE YTRF"/>
    <property type="match status" value="1"/>
</dbReference>
<comment type="similarity">
    <text evidence="6">Belongs to the ABC-4 integral membrane protein family.</text>
</comment>
<feature type="transmembrane region" description="Helical" evidence="7">
    <location>
        <begin position="501"/>
        <end position="525"/>
    </location>
</feature>
<feature type="transmembrane region" description="Helical" evidence="7">
    <location>
        <begin position="16"/>
        <end position="36"/>
    </location>
</feature>
<gene>
    <name evidence="10" type="ORF">G1H10_23840</name>
</gene>
<dbReference type="Pfam" id="PF12704">
    <property type="entry name" value="MacB_PCD"/>
    <property type="match status" value="2"/>
</dbReference>
<evidence type="ECO:0000313" key="11">
    <source>
        <dbReference type="Proteomes" id="UP000475214"/>
    </source>
</evidence>
<keyword evidence="2" id="KW-1003">Cell membrane</keyword>
<sequence length="853" mass="88457">MLRATLKSLAARKLRLGMSAFAIVIGVAFVVGSYVFTDTLNRTFNDIFGDLSADVVVRPATPEGQESWATLAGAGSSVTIPAQTVEEIGALPEVASADGEIESSSLYVLDRDGDVVGVAGAPGVAVNWYEEPTSDDEDPVLDLVEGRAPERSGEVALDDQTIDTTGYQIGDEIPMVTLGDQPRITAELVGVVRFGESGSLAGATLAAFDTATAQELFLDGENAFNRVSVTAAEGVDAESLRDTVAGLLPDNLEAMTGEAVDDETASAVEEGLGFFNTFLLIFAAIALFVGIFLILNTFSILVAQRSQEMALFRALGASRRQVTRSVMLEAVVVGLVGATLGLLLGLAVAVGLQAIFAAFGMDFGGGLVLQPRTVIVAYVVGVLVTMVAAFVPARRASKVPPVAAMRDDVVLPSSSRRNHVLSGGVLVVGGAAAMAAGLLDIAPSAAVFVGLGILAVFIGVALLAPVISVPIVRVIAGWYPKTFGTVGRLAKENALRNPRRTAATASALMIGLALVSSISVVGASANKSIDEALDRGMNAEFVIASVSGQPFSPAIADAAREIDGVSTVAVMRGSFAVIDGSQSYLSAVDPDAFNEASELTMVEGTMDLSGGGLIVDSDTADSENLAVGDTVPLDLGGSRTEQPVAGVYDGDHPLMSGYVTGLQTLEELGITPADSTVYVVTESGADLGHVQADLEEATSELPMVTVQNQEEYKASQRDQVNQLLYIVYALLGLGIVIAILGIVNTLALSVMERTREVGLLRAVGLSRRQLRTTIRLESVAIAVLGAVLGIGLGLIFGVSLQRAVADEGLDTLSVPFGQLITFVILAALVGILAAAWPARRAAKLDVLRAINTE</sequence>
<dbReference type="InterPro" id="IPR003838">
    <property type="entry name" value="ABC3_permease_C"/>
</dbReference>
<feature type="domain" description="ABC3 transporter permease C-terminal" evidence="8">
    <location>
        <begin position="281"/>
        <end position="401"/>
    </location>
</feature>
<feature type="domain" description="MacB-like periplasmic core" evidence="9">
    <location>
        <begin position="501"/>
        <end position="696"/>
    </location>
</feature>
<dbReference type="GO" id="GO:0005886">
    <property type="term" value="C:plasma membrane"/>
    <property type="evidence" value="ECO:0007669"/>
    <property type="project" value="UniProtKB-SubCell"/>
</dbReference>
<feature type="transmembrane region" description="Helical" evidence="7">
    <location>
        <begin position="420"/>
        <end position="439"/>
    </location>
</feature>
<feature type="transmembrane region" description="Helical" evidence="7">
    <location>
        <begin position="328"/>
        <end position="361"/>
    </location>
</feature>
<evidence type="ECO:0000256" key="4">
    <source>
        <dbReference type="ARBA" id="ARBA00022989"/>
    </source>
</evidence>
<comment type="caution">
    <text evidence="10">The sequence shown here is derived from an EMBL/GenBank/DDBJ whole genome shotgun (WGS) entry which is preliminary data.</text>
</comment>
<evidence type="ECO:0000256" key="5">
    <source>
        <dbReference type="ARBA" id="ARBA00023136"/>
    </source>
</evidence>
<feature type="domain" description="MacB-like periplasmic core" evidence="9">
    <location>
        <begin position="18"/>
        <end position="244"/>
    </location>
</feature>
<evidence type="ECO:0000256" key="3">
    <source>
        <dbReference type="ARBA" id="ARBA00022692"/>
    </source>
</evidence>
<comment type="subcellular location">
    <subcellularLocation>
        <location evidence="1">Cell membrane</location>
        <topology evidence="1">Multi-pass membrane protein</topology>
    </subcellularLocation>
</comment>
<proteinExistence type="inferred from homology"/>
<organism evidence="10 11">
    <name type="scientific">Phytoactinopolyspora halotolerans</name>
    <dbReference type="NCBI Taxonomy" id="1981512"/>
    <lineage>
        <taxon>Bacteria</taxon>
        <taxon>Bacillati</taxon>
        <taxon>Actinomycetota</taxon>
        <taxon>Actinomycetes</taxon>
        <taxon>Jiangellales</taxon>
        <taxon>Jiangellaceae</taxon>
        <taxon>Phytoactinopolyspora</taxon>
    </lineage>
</organism>
<feature type="transmembrane region" description="Helical" evidence="7">
    <location>
        <begin position="278"/>
        <end position="303"/>
    </location>
</feature>
<feature type="transmembrane region" description="Helical" evidence="7">
    <location>
        <begin position="723"/>
        <end position="751"/>
    </location>
</feature>
<name>A0A6L9SDI9_9ACTN</name>
<dbReference type="Pfam" id="PF02687">
    <property type="entry name" value="FtsX"/>
    <property type="match status" value="2"/>
</dbReference>
<dbReference type="Proteomes" id="UP000475214">
    <property type="component" value="Unassembled WGS sequence"/>
</dbReference>
<feature type="transmembrane region" description="Helical" evidence="7">
    <location>
        <begin position="776"/>
        <end position="796"/>
    </location>
</feature>
<keyword evidence="5 7" id="KW-0472">Membrane</keyword>
<evidence type="ECO:0000256" key="7">
    <source>
        <dbReference type="SAM" id="Phobius"/>
    </source>
</evidence>
<keyword evidence="3 7" id="KW-0812">Transmembrane</keyword>
<dbReference type="InterPro" id="IPR050250">
    <property type="entry name" value="Macrolide_Exporter_MacB"/>
</dbReference>
<dbReference type="GO" id="GO:0022857">
    <property type="term" value="F:transmembrane transporter activity"/>
    <property type="evidence" value="ECO:0007669"/>
    <property type="project" value="TreeGrafter"/>
</dbReference>
<accession>A0A6L9SDI9</accession>
<feature type="transmembrane region" description="Helical" evidence="7">
    <location>
        <begin position="445"/>
        <end position="472"/>
    </location>
</feature>
<keyword evidence="11" id="KW-1185">Reference proteome</keyword>
<evidence type="ECO:0000313" key="10">
    <source>
        <dbReference type="EMBL" id="NEE03203.1"/>
    </source>
</evidence>